<evidence type="ECO:0000256" key="2">
    <source>
        <dbReference type="ARBA" id="ARBA00022618"/>
    </source>
</evidence>
<evidence type="ECO:0000256" key="1">
    <source>
        <dbReference type="ARBA" id="ARBA00022490"/>
    </source>
</evidence>
<dbReference type="Pfam" id="PF04079">
    <property type="entry name" value="SMC_ScpB"/>
    <property type="match status" value="1"/>
</dbReference>
<dbReference type="InterPro" id="IPR036390">
    <property type="entry name" value="WH_DNA-bd_sf"/>
</dbReference>
<dbReference type="Gene3D" id="1.10.10.10">
    <property type="entry name" value="Winged helix-like DNA-binding domain superfamily/Winged helix DNA-binding domain"/>
    <property type="match status" value="2"/>
</dbReference>
<dbReference type="InterPro" id="IPR036388">
    <property type="entry name" value="WH-like_DNA-bd_sf"/>
</dbReference>
<dbReference type="GO" id="GO:0051301">
    <property type="term" value="P:cell division"/>
    <property type="evidence" value="ECO:0007669"/>
    <property type="project" value="UniProtKB-KW"/>
</dbReference>
<dbReference type="InterPro" id="IPR005234">
    <property type="entry name" value="ScpB_csome_segregation"/>
</dbReference>
<dbReference type="PANTHER" id="PTHR34298:SF2">
    <property type="entry name" value="SEGREGATION AND CONDENSATION PROTEIN B"/>
    <property type="match status" value="1"/>
</dbReference>
<dbReference type="PIRSF" id="PIRSF019345">
    <property type="entry name" value="ScpB"/>
    <property type="match status" value="1"/>
</dbReference>
<name>A0A838Y680_9GAMM</name>
<dbReference type="Proteomes" id="UP000551848">
    <property type="component" value="Unassembled WGS sequence"/>
</dbReference>
<dbReference type="SUPFAM" id="SSF46785">
    <property type="entry name" value="Winged helix' DNA-binding domain"/>
    <property type="match status" value="2"/>
</dbReference>
<comment type="caution">
    <text evidence="5">The sequence shown here is derived from an EMBL/GenBank/DDBJ whole genome shotgun (WGS) entry which is preliminary data.</text>
</comment>
<evidence type="ECO:0000313" key="5">
    <source>
        <dbReference type="EMBL" id="MBA4692469.1"/>
    </source>
</evidence>
<organism evidence="5 6">
    <name type="scientific">SAR86 cluster bacterium</name>
    <dbReference type="NCBI Taxonomy" id="2030880"/>
    <lineage>
        <taxon>Bacteria</taxon>
        <taxon>Pseudomonadati</taxon>
        <taxon>Pseudomonadota</taxon>
        <taxon>Gammaproteobacteria</taxon>
        <taxon>SAR86 cluster</taxon>
    </lineage>
</organism>
<dbReference type="NCBIfam" id="TIGR00281">
    <property type="entry name" value="SMC-Scp complex subunit ScpB"/>
    <property type="match status" value="1"/>
</dbReference>
<keyword evidence="1" id="KW-0963">Cytoplasm</keyword>
<keyword evidence="4" id="KW-0131">Cell cycle</keyword>
<dbReference type="AlphaFoldDB" id="A0A838Y680"/>
<dbReference type="PANTHER" id="PTHR34298">
    <property type="entry name" value="SEGREGATION AND CONDENSATION PROTEIN B"/>
    <property type="match status" value="1"/>
</dbReference>
<proteinExistence type="predicted"/>
<evidence type="ECO:0000313" key="6">
    <source>
        <dbReference type="Proteomes" id="UP000551848"/>
    </source>
</evidence>
<dbReference type="EMBL" id="JACETL010000013">
    <property type="protein sequence ID" value="MBA4692469.1"/>
    <property type="molecule type" value="Genomic_DNA"/>
</dbReference>
<keyword evidence="2" id="KW-0132">Cell division</keyword>
<evidence type="ECO:0000256" key="3">
    <source>
        <dbReference type="ARBA" id="ARBA00022829"/>
    </source>
</evidence>
<protein>
    <submittedName>
        <fullName evidence="5">SMC-Scp complex subunit ScpB</fullName>
    </submittedName>
</protein>
<dbReference type="GO" id="GO:0051304">
    <property type="term" value="P:chromosome separation"/>
    <property type="evidence" value="ECO:0007669"/>
    <property type="project" value="InterPro"/>
</dbReference>
<accession>A0A838Y680</accession>
<gene>
    <name evidence="5" type="primary">scpB</name>
    <name evidence="5" type="ORF">H2072_01835</name>
</gene>
<evidence type="ECO:0000256" key="4">
    <source>
        <dbReference type="ARBA" id="ARBA00023306"/>
    </source>
</evidence>
<keyword evidence="3" id="KW-0159">Chromosome partition</keyword>
<reference evidence="5 6" key="1">
    <citation type="submission" date="2020-06" db="EMBL/GenBank/DDBJ databases">
        <title>Dysbiosis in marine aquaculture revealed through microbiome analysis: reverse ecology for environmental sustainability.</title>
        <authorList>
            <person name="Haro-Moreno J.M."/>
            <person name="Coutinho F.H."/>
            <person name="Zaragoza-Solas A."/>
            <person name="Picazo A."/>
            <person name="Almagro-Moreno S."/>
            <person name="Lopez-Perez M."/>
        </authorList>
    </citation>
    <scope>NUCLEOTIDE SEQUENCE [LARGE SCALE GENOMIC DNA]</scope>
    <source>
        <strain evidence="5">MCMED-G41</strain>
    </source>
</reference>
<sequence>MNNLENLPNLVESILFGAGRPIRLSEIKSLMGSQNIDVDLPSIKIALNSLEERYAESSIEIKEVASGFRMQIKKNYGDCLYPLWNDTSSRLSKALMETISIIAYKQPVTRGDIEDIRGVTVSTQIIRSLLDREWIKVTGYRDIPGRPALYETTKTFLDDLNLKSTRDLPPLPEAISADDSLDKLEAG</sequence>